<reference evidence="2" key="2">
    <citation type="submission" date="2025-09" db="UniProtKB">
        <authorList>
            <consortium name="Ensembl"/>
        </authorList>
    </citation>
    <scope>IDENTIFICATION</scope>
</reference>
<dbReference type="SUPFAM" id="SSF47391">
    <property type="entry name" value="Dimerization-anchoring domain of cAMP-dependent PK regulatory subunit"/>
    <property type="match status" value="1"/>
</dbReference>
<dbReference type="Pfam" id="PF24548">
    <property type="entry name" value="EF_EFCAB10_C"/>
    <property type="match status" value="1"/>
</dbReference>
<dbReference type="PANTHER" id="PTHR21847:SF1">
    <property type="entry name" value="EF-HAND CALCIUM-BINDING DOMAIN-CONTAINING PROTEIN 10"/>
    <property type="match status" value="1"/>
</dbReference>
<dbReference type="AlphaFoldDB" id="A0A8C7A0L1"/>
<dbReference type="PANTHER" id="PTHR21847">
    <property type="entry name" value="EF-HAND CALCIUM-BINDING DOMAIN-CONTAINING PROTEIN 10"/>
    <property type="match status" value="1"/>
</dbReference>
<sequence>MAAPRSAEQQGRDYLERHRLPALLEHLSALLLYHRPERPREFLMAALEQVAAGRHGEGRYPGLMDDANLAAMFELLDPAGQGHISVVQYREALKTLGLSTEGLPPEDVTITLDTFAVGVAVT</sequence>
<dbReference type="InterPro" id="IPR056587">
    <property type="entry name" value="EF_EFCAB10_C"/>
</dbReference>
<evidence type="ECO:0000313" key="2">
    <source>
        <dbReference type="Ensembl" id="ENSNPEP00000021763.1"/>
    </source>
</evidence>
<dbReference type="GO" id="GO:0005509">
    <property type="term" value="F:calcium ion binding"/>
    <property type="evidence" value="ECO:0007669"/>
    <property type="project" value="InterPro"/>
</dbReference>
<proteinExistence type="predicted"/>
<accession>A0A8C7A0L1</accession>
<protein>
    <submittedName>
        <fullName evidence="2">EF-hand calcium binding domain 10</fullName>
    </submittedName>
</protein>
<feature type="domain" description="EF-hand" evidence="1">
    <location>
        <begin position="64"/>
        <end position="99"/>
    </location>
</feature>
<name>A0A8C7A0L1_NOTPE</name>
<keyword evidence="3" id="KW-1185">Reference proteome</keyword>
<evidence type="ECO:0000313" key="3">
    <source>
        <dbReference type="Proteomes" id="UP000694420"/>
    </source>
</evidence>
<reference evidence="2" key="1">
    <citation type="submission" date="2025-08" db="UniProtKB">
        <authorList>
            <consortium name="Ensembl"/>
        </authorList>
    </citation>
    <scope>IDENTIFICATION</scope>
</reference>
<dbReference type="PROSITE" id="PS50222">
    <property type="entry name" value="EF_HAND_2"/>
    <property type="match status" value="1"/>
</dbReference>
<dbReference type="Proteomes" id="UP000694420">
    <property type="component" value="Unplaced"/>
</dbReference>
<dbReference type="Ensembl" id="ENSNPET00000022319.1">
    <property type="protein sequence ID" value="ENSNPEP00000021763.1"/>
    <property type="gene ID" value="ENSNPEG00000016134.1"/>
</dbReference>
<organism evidence="2 3">
    <name type="scientific">Nothoprocta perdicaria</name>
    <name type="common">Chilean tinamou</name>
    <name type="synonym">Crypturus perdicarius</name>
    <dbReference type="NCBI Taxonomy" id="30464"/>
    <lineage>
        <taxon>Eukaryota</taxon>
        <taxon>Metazoa</taxon>
        <taxon>Chordata</taxon>
        <taxon>Craniata</taxon>
        <taxon>Vertebrata</taxon>
        <taxon>Euteleostomi</taxon>
        <taxon>Archelosauria</taxon>
        <taxon>Archosauria</taxon>
        <taxon>Dinosauria</taxon>
        <taxon>Saurischia</taxon>
        <taxon>Theropoda</taxon>
        <taxon>Coelurosauria</taxon>
        <taxon>Aves</taxon>
        <taxon>Palaeognathae</taxon>
        <taxon>Tinamiformes</taxon>
        <taxon>Tinamidae</taxon>
        <taxon>Nothoprocta</taxon>
    </lineage>
</organism>
<evidence type="ECO:0000259" key="1">
    <source>
        <dbReference type="PROSITE" id="PS50222"/>
    </source>
</evidence>
<dbReference type="InterPro" id="IPR039879">
    <property type="entry name" value="EFC10"/>
</dbReference>
<dbReference type="InterPro" id="IPR002048">
    <property type="entry name" value="EF_hand_dom"/>
</dbReference>